<dbReference type="InterPro" id="IPR020103">
    <property type="entry name" value="PsdUridine_synth_cat_dom_sf"/>
</dbReference>
<evidence type="ECO:0000313" key="4">
    <source>
        <dbReference type="Proteomes" id="UP000236454"/>
    </source>
</evidence>
<dbReference type="GO" id="GO:0140098">
    <property type="term" value="F:catalytic activity, acting on RNA"/>
    <property type="evidence" value="ECO:0007669"/>
    <property type="project" value="UniProtKB-ARBA"/>
</dbReference>
<dbReference type="PANTHER" id="PTHR21600:SF89">
    <property type="entry name" value="RIBOSOMAL LARGE SUBUNIT PSEUDOURIDINE SYNTHASE A"/>
    <property type="match status" value="1"/>
</dbReference>
<protein>
    <submittedName>
        <fullName evidence="3">tRNA pseudouridine32 synthase / 23S rRNA pseudouridine746 synthase</fullName>
    </submittedName>
</protein>
<name>A0A1I6YN15_9FLAO</name>
<dbReference type="InterPro" id="IPR050188">
    <property type="entry name" value="RluA_PseudoU_synthase"/>
</dbReference>
<dbReference type="CDD" id="cd02869">
    <property type="entry name" value="PseudoU_synth_RluA_like"/>
    <property type="match status" value="1"/>
</dbReference>
<evidence type="ECO:0000313" key="3">
    <source>
        <dbReference type="EMBL" id="SFT51784.1"/>
    </source>
</evidence>
<dbReference type="Proteomes" id="UP000236454">
    <property type="component" value="Unassembled WGS sequence"/>
</dbReference>
<sequence length="558" mass="64473">MEVGKFLRYLDELEEIQRPTEFNYPFFYQSTPLAECAAQDLMQRIEQDDFNAHNFIAENANELSRGKMFGVLVVEDQEGKLAYLSAFSGKVGNSNHIEGFVPPVYDLLSADSFFTEEYAVVSDLIEQVNQLQKHPDYIALRKEYHALMDAKQVKVNFLKQKAKDNKLFRNAQRKEAEQVLTTEEYHHLEQELAQKSIADKLQLKHTQQAFSQQIEEIKAKIEIFEQKLKALQALRAEESKTLQRKIFEHYKFLNANQEQASLLDIFKDSQLDQPPAGAGECCAPKLLHFAYLNHLKPLAIVEFWWGDSPKSEIRKHKNYYPACQSKCKPILGHMLEGLKVQENPLIAIPSLDKEIEILYEEEEFLVINKPSGLLSVPGKVLKDSVQTRMEALYPDSKDHMIVHRLDMMTSGVMLVAKSKRAHKQLQSQFAKRKMQKRYIALLDGILKWQEGDIDLPLRVDLEDRPRQIVCFEHGKPAFTHYEIIERKKGKTKVYFYPKTGRTHQLRVHAAHASGLNIPIVGDDLYGTPDTRLHLHAERIELYHPITNERVVFTAPCEF</sequence>
<dbReference type="GO" id="GO:0000455">
    <property type="term" value="P:enzyme-directed rRNA pseudouridine synthesis"/>
    <property type="evidence" value="ECO:0007669"/>
    <property type="project" value="TreeGrafter"/>
</dbReference>
<dbReference type="RefSeq" id="WP_090247128.1">
    <property type="nucleotide sequence ID" value="NZ_FPAS01000001.1"/>
</dbReference>
<dbReference type="InterPro" id="IPR006224">
    <property type="entry name" value="PsdUridine_synth_RluA-like_CS"/>
</dbReference>
<dbReference type="PANTHER" id="PTHR21600">
    <property type="entry name" value="MITOCHONDRIAL RNA PSEUDOURIDINE SYNTHASE"/>
    <property type="match status" value="1"/>
</dbReference>
<dbReference type="STRING" id="477690.SAMN05216474_1031"/>
<dbReference type="GO" id="GO:0003723">
    <property type="term" value="F:RNA binding"/>
    <property type="evidence" value="ECO:0007669"/>
    <property type="project" value="InterPro"/>
</dbReference>
<reference evidence="3 4" key="1">
    <citation type="submission" date="2016-10" db="EMBL/GenBank/DDBJ databases">
        <authorList>
            <person name="de Groot N.N."/>
        </authorList>
    </citation>
    <scope>NUCLEOTIDE SEQUENCE [LARGE SCALE GENOMIC DNA]</scope>
    <source>
        <strain evidence="3 4">CGMCC 1.7005</strain>
    </source>
</reference>
<dbReference type="InterPro" id="IPR006145">
    <property type="entry name" value="PsdUridine_synth_RsuA/RluA"/>
</dbReference>
<evidence type="ECO:0000256" key="1">
    <source>
        <dbReference type="SAM" id="Coils"/>
    </source>
</evidence>
<dbReference type="AlphaFoldDB" id="A0A1I6YN15"/>
<keyword evidence="4" id="KW-1185">Reference proteome</keyword>
<dbReference type="EMBL" id="FPAS01000001">
    <property type="protein sequence ID" value="SFT51784.1"/>
    <property type="molecule type" value="Genomic_DNA"/>
</dbReference>
<dbReference type="GO" id="GO:0009982">
    <property type="term" value="F:pseudouridine synthase activity"/>
    <property type="evidence" value="ECO:0007669"/>
    <property type="project" value="InterPro"/>
</dbReference>
<organism evidence="3 4">
    <name type="scientific">Lishizhenia tianjinensis</name>
    <dbReference type="NCBI Taxonomy" id="477690"/>
    <lineage>
        <taxon>Bacteria</taxon>
        <taxon>Pseudomonadati</taxon>
        <taxon>Bacteroidota</taxon>
        <taxon>Flavobacteriia</taxon>
        <taxon>Flavobacteriales</taxon>
        <taxon>Crocinitomicaceae</taxon>
        <taxon>Lishizhenia</taxon>
    </lineage>
</organism>
<dbReference type="SUPFAM" id="SSF55120">
    <property type="entry name" value="Pseudouridine synthase"/>
    <property type="match status" value="1"/>
</dbReference>
<feature type="coiled-coil region" evidence="1">
    <location>
        <begin position="207"/>
        <end position="241"/>
    </location>
</feature>
<accession>A0A1I6YN15</accession>
<keyword evidence="1" id="KW-0175">Coiled coil</keyword>
<proteinExistence type="predicted"/>
<dbReference type="OrthoDB" id="9807829at2"/>
<evidence type="ECO:0000259" key="2">
    <source>
        <dbReference type="Pfam" id="PF00849"/>
    </source>
</evidence>
<dbReference type="PROSITE" id="PS01129">
    <property type="entry name" value="PSI_RLU"/>
    <property type="match status" value="1"/>
</dbReference>
<feature type="domain" description="Pseudouridine synthase RsuA/RluA-like" evidence="2">
    <location>
        <begin position="364"/>
        <end position="511"/>
    </location>
</feature>
<gene>
    <name evidence="3" type="ORF">SAMN05216474_1031</name>
</gene>
<dbReference type="Pfam" id="PF00849">
    <property type="entry name" value="PseudoU_synth_2"/>
    <property type="match status" value="1"/>
</dbReference>
<dbReference type="Gene3D" id="3.30.2350.10">
    <property type="entry name" value="Pseudouridine synthase"/>
    <property type="match status" value="1"/>
</dbReference>